<organism evidence="1 2">
    <name type="scientific">Paenibacillus rhizosphaerae</name>
    <dbReference type="NCBI Taxonomy" id="297318"/>
    <lineage>
        <taxon>Bacteria</taxon>
        <taxon>Bacillati</taxon>
        <taxon>Bacillota</taxon>
        <taxon>Bacilli</taxon>
        <taxon>Bacillales</taxon>
        <taxon>Paenibacillaceae</taxon>
        <taxon>Paenibacillus</taxon>
    </lineage>
</organism>
<evidence type="ECO:0000313" key="1">
    <source>
        <dbReference type="EMBL" id="MBB3130920.1"/>
    </source>
</evidence>
<proteinExistence type="predicted"/>
<reference evidence="1 2" key="1">
    <citation type="submission" date="2020-08" db="EMBL/GenBank/DDBJ databases">
        <title>Genomic Encyclopedia of Type Strains, Phase III (KMG-III): the genomes of soil and plant-associated and newly described type strains.</title>
        <authorList>
            <person name="Whitman W."/>
        </authorList>
    </citation>
    <scope>NUCLEOTIDE SEQUENCE [LARGE SCALE GENOMIC DNA]</scope>
    <source>
        <strain evidence="1 2">CECT 5831</strain>
    </source>
</reference>
<gene>
    <name evidence="1" type="ORF">FHS19_005639</name>
</gene>
<protein>
    <submittedName>
        <fullName evidence="1">Uncharacterized protein</fullName>
    </submittedName>
</protein>
<sequence length="51" mass="5910">MKIIITQAEAVEKGIWGEVMKMFGVEAEEEVWPSEEYILTEEQARRIGIIQ</sequence>
<dbReference type="Proteomes" id="UP000517523">
    <property type="component" value="Unassembled WGS sequence"/>
</dbReference>
<dbReference type="AlphaFoldDB" id="A0A839TZF4"/>
<name>A0A839TZF4_9BACL</name>
<dbReference type="EMBL" id="JACHXJ010000005">
    <property type="protein sequence ID" value="MBB3130920.1"/>
    <property type="molecule type" value="Genomic_DNA"/>
</dbReference>
<comment type="caution">
    <text evidence="1">The sequence shown here is derived from an EMBL/GenBank/DDBJ whole genome shotgun (WGS) entry which is preliminary data.</text>
</comment>
<accession>A0A839TZF4</accession>
<dbReference type="RefSeq" id="WP_163882621.1">
    <property type="nucleotide sequence ID" value="NZ_JACHXJ010000005.1"/>
</dbReference>
<evidence type="ECO:0000313" key="2">
    <source>
        <dbReference type="Proteomes" id="UP000517523"/>
    </source>
</evidence>